<dbReference type="Proteomes" id="UP001150238">
    <property type="component" value="Unassembled WGS sequence"/>
</dbReference>
<sequence length="161" mass="18276">MHFNFIFLVLGLLAVVHAAPLDVTQNKDIGSHLSSRTQPFGPSTPLSRVSRVQPNGKIIVAFIRNSGNNAQGFAPPHHPPVPQRVEERVADYFHETFPKMQCDIQYEEGTVYILENVSDTFQIRWRWENVKRWQGVEIGDATRKELLLESADLPKKNGSNQ</sequence>
<proteinExistence type="predicted"/>
<reference evidence="2" key="2">
    <citation type="journal article" date="2023" name="Proc. Natl. Acad. Sci. U.S.A.">
        <title>A global phylogenomic analysis of the shiitake genus Lentinula.</title>
        <authorList>
            <person name="Sierra-Patev S."/>
            <person name="Min B."/>
            <person name="Naranjo-Ortiz M."/>
            <person name="Looney B."/>
            <person name="Konkel Z."/>
            <person name="Slot J.C."/>
            <person name="Sakamoto Y."/>
            <person name="Steenwyk J.L."/>
            <person name="Rokas A."/>
            <person name="Carro J."/>
            <person name="Camarero S."/>
            <person name="Ferreira P."/>
            <person name="Molpeceres G."/>
            <person name="Ruiz-Duenas F.J."/>
            <person name="Serrano A."/>
            <person name="Henrissat B."/>
            <person name="Drula E."/>
            <person name="Hughes K.W."/>
            <person name="Mata J.L."/>
            <person name="Ishikawa N.K."/>
            <person name="Vargas-Isla R."/>
            <person name="Ushijima S."/>
            <person name="Smith C.A."/>
            <person name="Donoghue J."/>
            <person name="Ahrendt S."/>
            <person name="Andreopoulos W."/>
            <person name="He G."/>
            <person name="LaButti K."/>
            <person name="Lipzen A."/>
            <person name="Ng V."/>
            <person name="Riley R."/>
            <person name="Sandor L."/>
            <person name="Barry K."/>
            <person name="Martinez A.T."/>
            <person name="Xiao Y."/>
            <person name="Gibbons J.G."/>
            <person name="Terashima K."/>
            <person name="Grigoriev I.V."/>
            <person name="Hibbett D."/>
        </authorList>
    </citation>
    <scope>NUCLEOTIDE SEQUENCE</scope>
    <source>
        <strain evidence="2">Sp2 HRB7682 ss15</strain>
    </source>
</reference>
<reference evidence="2" key="1">
    <citation type="submission" date="2022-08" db="EMBL/GenBank/DDBJ databases">
        <authorList>
            <consortium name="DOE Joint Genome Institute"/>
            <person name="Min B."/>
            <person name="Riley R."/>
            <person name="Sierra-Patev S."/>
            <person name="Naranjo-Ortiz M."/>
            <person name="Looney B."/>
            <person name="Konkel Z."/>
            <person name="Slot J.C."/>
            <person name="Sakamoto Y."/>
            <person name="Steenwyk J.L."/>
            <person name="Rokas A."/>
            <person name="Carro J."/>
            <person name="Camarero S."/>
            <person name="Ferreira P."/>
            <person name="Molpeceres G."/>
            <person name="Ruiz-Duenas F.J."/>
            <person name="Serrano A."/>
            <person name="Henrissat B."/>
            <person name="Drula E."/>
            <person name="Hughes K.W."/>
            <person name="Mata J.L."/>
            <person name="Ishikawa N.K."/>
            <person name="Vargas-Isla R."/>
            <person name="Ushijima S."/>
            <person name="Smith C.A."/>
            <person name="Ahrendt S."/>
            <person name="Andreopoulos W."/>
            <person name="He G."/>
            <person name="Labutti K."/>
            <person name="Lipzen A."/>
            <person name="Ng V."/>
            <person name="Sandor L."/>
            <person name="Barry K."/>
            <person name="Martinez A.T."/>
            <person name="Xiao Y."/>
            <person name="Gibbons J.G."/>
            <person name="Terashima K."/>
            <person name="Hibbett D.S."/>
            <person name="Grigoriev I.V."/>
        </authorList>
    </citation>
    <scope>NUCLEOTIDE SEQUENCE</scope>
    <source>
        <strain evidence="2">Sp2 HRB7682 ss15</strain>
    </source>
</reference>
<feature type="signal peptide" evidence="1">
    <location>
        <begin position="1"/>
        <end position="18"/>
    </location>
</feature>
<comment type="caution">
    <text evidence="2">The sequence shown here is derived from an EMBL/GenBank/DDBJ whole genome shotgun (WGS) entry which is preliminary data.</text>
</comment>
<feature type="chain" id="PRO_5040741195" evidence="1">
    <location>
        <begin position="19"/>
        <end position="161"/>
    </location>
</feature>
<protein>
    <submittedName>
        <fullName evidence="2">Uncharacterized protein</fullName>
    </submittedName>
</protein>
<organism evidence="2 3">
    <name type="scientific">Lentinula lateritia</name>
    <dbReference type="NCBI Taxonomy" id="40482"/>
    <lineage>
        <taxon>Eukaryota</taxon>
        <taxon>Fungi</taxon>
        <taxon>Dikarya</taxon>
        <taxon>Basidiomycota</taxon>
        <taxon>Agaricomycotina</taxon>
        <taxon>Agaricomycetes</taxon>
        <taxon>Agaricomycetidae</taxon>
        <taxon>Agaricales</taxon>
        <taxon>Marasmiineae</taxon>
        <taxon>Omphalotaceae</taxon>
        <taxon>Lentinula</taxon>
    </lineage>
</organism>
<keyword evidence="1" id="KW-0732">Signal</keyword>
<gene>
    <name evidence="2" type="ORF">C8J55DRAFT_254789</name>
</gene>
<name>A0A9W9AYH6_9AGAR</name>
<dbReference type="EMBL" id="JANVFS010000005">
    <property type="protein sequence ID" value="KAJ4492179.1"/>
    <property type="molecule type" value="Genomic_DNA"/>
</dbReference>
<evidence type="ECO:0000313" key="3">
    <source>
        <dbReference type="Proteomes" id="UP001150238"/>
    </source>
</evidence>
<dbReference type="AlphaFoldDB" id="A0A9W9AYH6"/>
<evidence type="ECO:0000313" key="2">
    <source>
        <dbReference type="EMBL" id="KAJ4492179.1"/>
    </source>
</evidence>
<accession>A0A9W9AYH6</accession>
<evidence type="ECO:0000256" key="1">
    <source>
        <dbReference type="SAM" id="SignalP"/>
    </source>
</evidence>